<feature type="compositionally biased region" description="Basic and acidic residues" evidence="9">
    <location>
        <begin position="262"/>
        <end position="274"/>
    </location>
</feature>
<feature type="compositionally biased region" description="Basic and acidic residues" evidence="9">
    <location>
        <begin position="130"/>
        <end position="144"/>
    </location>
</feature>
<evidence type="ECO:0000256" key="3">
    <source>
        <dbReference type="ARBA" id="ARBA00022679"/>
    </source>
</evidence>
<organism evidence="11 12">
    <name type="scientific">Carnegiea gigantea</name>
    <dbReference type="NCBI Taxonomy" id="171969"/>
    <lineage>
        <taxon>Eukaryota</taxon>
        <taxon>Viridiplantae</taxon>
        <taxon>Streptophyta</taxon>
        <taxon>Embryophyta</taxon>
        <taxon>Tracheophyta</taxon>
        <taxon>Spermatophyta</taxon>
        <taxon>Magnoliopsida</taxon>
        <taxon>eudicotyledons</taxon>
        <taxon>Gunneridae</taxon>
        <taxon>Pentapetalae</taxon>
        <taxon>Caryophyllales</taxon>
        <taxon>Cactineae</taxon>
        <taxon>Cactaceae</taxon>
        <taxon>Cactoideae</taxon>
        <taxon>Echinocereeae</taxon>
        <taxon>Carnegiea</taxon>
    </lineage>
</organism>
<keyword evidence="7" id="KW-0862">Zinc</keyword>
<dbReference type="EMBL" id="JAKOGI010000027">
    <property type="protein sequence ID" value="KAJ8448775.1"/>
    <property type="molecule type" value="Genomic_DNA"/>
</dbReference>
<dbReference type="InterPro" id="IPR013083">
    <property type="entry name" value="Znf_RING/FYVE/PHD"/>
</dbReference>
<feature type="compositionally biased region" description="Low complexity" evidence="9">
    <location>
        <begin position="245"/>
        <end position="261"/>
    </location>
</feature>
<keyword evidence="3" id="KW-0808">Transferase</keyword>
<comment type="catalytic activity">
    <reaction evidence="1">
        <text>S-ubiquitinyl-[E2 ubiquitin-conjugating enzyme]-L-cysteine + [acceptor protein]-L-lysine = [E2 ubiquitin-conjugating enzyme]-L-cysteine + N(6)-ubiquitinyl-[acceptor protein]-L-lysine.</text>
        <dbReference type="EC" id="2.3.2.27"/>
    </reaction>
</comment>
<feature type="domain" description="RING-type" evidence="10">
    <location>
        <begin position="493"/>
        <end position="534"/>
    </location>
</feature>
<dbReference type="OrthoDB" id="8062037at2759"/>
<dbReference type="InterPro" id="IPR001841">
    <property type="entry name" value="Znf_RING"/>
</dbReference>
<dbReference type="PROSITE" id="PS50089">
    <property type="entry name" value="ZF_RING_2"/>
    <property type="match status" value="1"/>
</dbReference>
<evidence type="ECO:0000256" key="4">
    <source>
        <dbReference type="ARBA" id="ARBA00022723"/>
    </source>
</evidence>
<dbReference type="PANTHER" id="PTHR22937:SF136">
    <property type="entry name" value="RING-TYPE E3 UBIQUITIN TRANSFERASE"/>
    <property type="match status" value="1"/>
</dbReference>
<keyword evidence="6" id="KW-0833">Ubl conjugation pathway</keyword>
<evidence type="ECO:0000313" key="12">
    <source>
        <dbReference type="Proteomes" id="UP001153076"/>
    </source>
</evidence>
<evidence type="ECO:0000256" key="5">
    <source>
        <dbReference type="ARBA" id="ARBA00022771"/>
    </source>
</evidence>
<feature type="region of interest" description="Disordered" evidence="9">
    <location>
        <begin position="228"/>
        <end position="343"/>
    </location>
</feature>
<name>A0A9Q1KS07_9CARY</name>
<dbReference type="InterPro" id="IPR045191">
    <property type="entry name" value="MBR1/2-like"/>
</dbReference>
<feature type="compositionally biased region" description="Polar residues" evidence="9">
    <location>
        <begin position="93"/>
        <end position="106"/>
    </location>
</feature>
<keyword evidence="5 8" id="KW-0863">Zinc-finger</keyword>
<reference evidence="11" key="1">
    <citation type="submission" date="2022-04" db="EMBL/GenBank/DDBJ databases">
        <title>Carnegiea gigantea Genome sequencing and assembly v2.</title>
        <authorList>
            <person name="Copetti D."/>
            <person name="Sanderson M.J."/>
            <person name="Burquez A."/>
            <person name="Wojciechowski M.F."/>
        </authorList>
    </citation>
    <scope>NUCLEOTIDE SEQUENCE</scope>
    <source>
        <strain evidence="11">SGP5-SGP5p</strain>
        <tissue evidence="11">Aerial part</tissue>
    </source>
</reference>
<feature type="region of interest" description="Disordered" evidence="9">
    <location>
        <begin position="379"/>
        <end position="409"/>
    </location>
</feature>
<evidence type="ECO:0000259" key="10">
    <source>
        <dbReference type="PROSITE" id="PS50089"/>
    </source>
</evidence>
<keyword evidence="4" id="KW-0479">Metal-binding</keyword>
<dbReference type="SMART" id="SM00184">
    <property type="entry name" value="RING"/>
    <property type="match status" value="1"/>
</dbReference>
<dbReference type="PANTHER" id="PTHR22937">
    <property type="entry name" value="E3 UBIQUITIN-PROTEIN LIGASE RNF165"/>
    <property type="match status" value="1"/>
</dbReference>
<protein>
    <recommendedName>
        <fullName evidence="2">RING-type E3 ubiquitin transferase</fullName>
        <ecNumber evidence="2">2.3.2.27</ecNumber>
    </recommendedName>
</protein>
<gene>
    <name evidence="11" type="ORF">Cgig2_011396</name>
</gene>
<proteinExistence type="predicted"/>
<dbReference type="EC" id="2.3.2.27" evidence="2"/>
<feature type="compositionally biased region" description="Polar residues" evidence="9">
    <location>
        <begin position="384"/>
        <end position="394"/>
    </location>
</feature>
<evidence type="ECO:0000256" key="7">
    <source>
        <dbReference type="ARBA" id="ARBA00022833"/>
    </source>
</evidence>
<evidence type="ECO:0000256" key="1">
    <source>
        <dbReference type="ARBA" id="ARBA00000900"/>
    </source>
</evidence>
<dbReference type="GO" id="GO:0008270">
    <property type="term" value="F:zinc ion binding"/>
    <property type="evidence" value="ECO:0007669"/>
    <property type="project" value="UniProtKB-KW"/>
</dbReference>
<evidence type="ECO:0000256" key="6">
    <source>
        <dbReference type="ARBA" id="ARBA00022786"/>
    </source>
</evidence>
<dbReference type="GO" id="GO:0061630">
    <property type="term" value="F:ubiquitin protein ligase activity"/>
    <property type="evidence" value="ECO:0007669"/>
    <property type="project" value="UniProtKB-EC"/>
</dbReference>
<dbReference type="SUPFAM" id="SSF57850">
    <property type="entry name" value="RING/U-box"/>
    <property type="match status" value="1"/>
</dbReference>
<comment type="caution">
    <text evidence="11">The sequence shown here is derived from an EMBL/GenBank/DDBJ whole genome shotgun (WGS) entry which is preliminary data.</text>
</comment>
<dbReference type="Gene3D" id="3.30.40.10">
    <property type="entry name" value="Zinc/RING finger domain, C3HC4 (zinc finger)"/>
    <property type="match status" value="1"/>
</dbReference>
<evidence type="ECO:0000256" key="8">
    <source>
        <dbReference type="PROSITE-ProRule" id="PRU00175"/>
    </source>
</evidence>
<evidence type="ECO:0000256" key="9">
    <source>
        <dbReference type="SAM" id="MobiDB-lite"/>
    </source>
</evidence>
<feature type="compositionally biased region" description="Basic and acidic residues" evidence="9">
    <location>
        <begin position="172"/>
        <end position="182"/>
    </location>
</feature>
<dbReference type="Pfam" id="PF13639">
    <property type="entry name" value="zf-RING_2"/>
    <property type="match status" value="1"/>
</dbReference>
<feature type="compositionally biased region" description="Low complexity" evidence="9">
    <location>
        <begin position="316"/>
        <end position="326"/>
    </location>
</feature>
<accession>A0A9Q1KS07</accession>
<feature type="region of interest" description="Disordered" evidence="9">
    <location>
        <begin position="84"/>
        <end position="194"/>
    </location>
</feature>
<sequence length="545" mass="59826">MWAVEKPASENQKIHSGLYRNKTWKNGRFVASHMDEYSSRRTAGRLVISRKSPSLVVRDSAQSGENNPDRDVQVCSRVGCSSRLTPMKGAQVGSPSEAKTSTSAFHSSAHGKDIIGSSSRTPVAINSRRFFSDQKKKLPSRVDTDSDTSSLQDESEEISESVLTSGKGHLRVHPEPEDHELAEGASAESSGPANRFVKGTVQKFGLGREYSQASSSSFAFKQANQAVKNSSDASRYNLRNPRCNSVSDFVPSGSSSSTESSLGRKRDIGRKGIGEPESSSSVKGKKMSGLILDDRRNDNSGRGISISDSRRTRELNAAGDNDAASARARRSNARTRLSNQENRNRLRMIESPLLTPPSPQSDTSLDAIGFSFDDPFIAQMPPSHANSFSRSGSGTEHPHPNRSGSPYEAGFARSFMNRDTMRQFNLDGIAEMLLALERIGREEEPTYEELLALEERMGTVSTGVPEEALTECLKKHIYQGTRDGRGNVDDTKCSICQEEYADGEQVARLSCDHRYHVECVHQWLRLKNWCPICKVSAAPSPSSRP</sequence>
<keyword evidence="12" id="KW-1185">Reference proteome</keyword>
<dbReference type="Proteomes" id="UP001153076">
    <property type="component" value="Unassembled WGS sequence"/>
</dbReference>
<dbReference type="AlphaFoldDB" id="A0A9Q1KS07"/>
<evidence type="ECO:0000256" key="2">
    <source>
        <dbReference type="ARBA" id="ARBA00012483"/>
    </source>
</evidence>
<evidence type="ECO:0000313" key="11">
    <source>
        <dbReference type="EMBL" id="KAJ8448775.1"/>
    </source>
</evidence>